<feature type="region of interest" description="Disordered" evidence="1">
    <location>
        <begin position="232"/>
        <end position="257"/>
    </location>
</feature>
<dbReference type="Gene3D" id="1.10.287.70">
    <property type="match status" value="1"/>
</dbReference>
<evidence type="ECO:0000313" key="4">
    <source>
        <dbReference type="EMBL" id="CAB4959023.1"/>
    </source>
</evidence>
<keyword evidence="2" id="KW-0472">Membrane</keyword>
<evidence type="ECO:0000259" key="3">
    <source>
        <dbReference type="Pfam" id="PF07885"/>
    </source>
</evidence>
<feature type="transmembrane region" description="Helical" evidence="2">
    <location>
        <begin position="49"/>
        <end position="66"/>
    </location>
</feature>
<feature type="transmembrane region" description="Helical" evidence="2">
    <location>
        <begin position="78"/>
        <end position="96"/>
    </location>
</feature>
<organism evidence="4">
    <name type="scientific">freshwater metagenome</name>
    <dbReference type="NCBI Taxonomy" id="449393"/>
    <lineage>
        <taxon>unclassified sequences</taxon>
        <taxon>metagenomes</taxon>
        <taxon>ecological metagenomes</taxon>
    </lineage>
</organism>
<evidence type="ECO:0000256" key="2">
    <source>
        <dbReference type="SAM" id="Phobius"/>
    </source>
</evidence>
<dbReference type="EMBL" id="CAFBNF010000261">
    <property type="protein sequence ID" value="CAB4959023.1"/>
    <property type="molecule type" value="Genomic_DNA"/>
</dbReference>
<dbReference type="AlphaFoldDB" id="A0A6J7KVS3"/>
<name>A0A6J7KVS3_9ZZZZ</name>
<sequence>MRHNVAVSKPRVSGDVSESQSRTRLGYGFLLVAVVASYLLSVVGSDSDISYSILILVQLTTVWLALRVSEAQTLSRVAGVGLLLLGLGVIVTIARGESSVGLQELNSWWFLLSTVLYLVAPTAIVRHIVRLPRVDIEALLGVISAYLMIGMSFAFVFRILGVWQPGDFFGAAGDGSLADDLFFSFTSLTTVGYGNLVPAGNPGQTLAVFEAMMGQLFLVIVVAKVVTNMSRPTAPAPTPVEPEMSAPPDIDPSDRNA</sequence>
<feature type="domain" description="Potassium channel" evidence="3">
    <location>
        <begin position="160"/>
        <end position="229"/>
    </location>
</feature>
<dbReference type="Pfam" id="PF07885">
    <property type="entry name" value="Ion_trans_2"/>
    <property type="match status" value="1"/>
</dbReference>
<gene>
    <name evidence="4" type="ORF">UFOPK3773_01872</name>
</gene>
<keyword evidence="2" id="KW-0812">Transmembrane</keyword>
<protein>
    <submittedName>
        <fullName evidence="4">Unannotated protein</fullName>
    </submittedName>
</protein>
<feature type="transmembrane region" description="Helical" evidence="2">
    <location>
        <begin position="25"/>
        <end position="43"/>
    </location>
</feature>
<proteinExistence type="predicted"/>
<feature type="transmembrane region" description="Helical" evidence="2">
    <location>
        <begin position="138"/>
        <end position="160"/>
    </location>
</feature>
<accession>A0A6J7KVS3</accession>
<reference evidence="4" key="1">
    <citation type="submission" date="2020-05" db="EMBL/GenBank/DDBJ databases">
        <authorList>
            <person name="Chiriac C."/>
            <person name="Salcher M."/>
            <person name="Ghai R."/>
            <person name="Kavagutti S V."/>
        </authorList>
    </citation>
    <scope>NUCLEOTIDE SEQUENCE</scope>
</reference>
<feature type="transmembrane region" description="Helical" evidence="2">
    <location>
        <begin position="108"/>
        <end position="126"/>
    </location>
</feature>
<feature type="transmembrane region" description="Helical" evidence="2">
    <location>
        <begin position="206"/>
        <end position="226"/>
    </location>
</feature>
<evidence type="ECO:0000256" key="1">
    <source>
        <dbReference type="SAM" id="MobiDB-lite"/>
    </source>
</evidence>
<keyword evidence="2" id="KW-1133">Transmembrane helix</keyword>
<dbReference type="SUPFAM" id="SSF81324">
    <property type="entry name" value="Voltage-gated potassium channels"/>
    <property type="match status" value="1"/>
</dbReference>
<dbReference type="InterPro" id="IPR013099">
    <property type="entry name" value="K_chnl_dom"/>
</dbReference>